<accession>A0A812RRD9</accession>
<organism evidence="1 2">
    <name type="scientific">Symbiodinium pilosum</name>
    <name type="common">Dinoflagellate</name>
    <dbReference type="NCBI Taxonomy" id="2952"/>
    <lineage>
        <taxon>Eukaryota</taxon>
        <taxon>Sar</taxon>
        <taxon>Alveolata</taxon>
        <taxon>Dinophyceae</taxon>
        <taxon>Suessiales</taxon>
        <taxon>Symbiodiniaceae</taxon>
        <taxon>Symbiodinium</taxon>
    </lineage>
</organism>
<sequence length="202" mass="21434">VLGDEAVELFQAVLAALCKREAKDREPVFRACRQLDSHLRRMLADTDLISSASSDISSTNIEVRLQILQDLPLQAAACGDLEACKSLAGIAEAWLRQLLEAKEAPAVALATAYLTASTVKHALLIAKEEESADAVGALASSALATMSRHWKTISANEINILFRTPGDVSDVAAEAMKQAAHIEDPLALAALLQASHALPDVA</sequence>
<evidence type="ECO:0000313" key="1">
    <source>
        <dbReference type="EMBL" id="CAE7453150.1"/>
    </source>
</evidence>
<reference evidence="1" key="1">
    <citation type="submission" date="2021-02" db="EMBL/GenBank/DDBJ databases">
        <authorList>
            <person name="Dougan E. K."/>
            <person name="Rhodes N."/>
            <person name="Thang M."/>
            <person name="Chan C."/>
        </authorList>
    </citation>
    <scope>NUCLEOTIDE SEQUENCE</scope>
</reference>
<feature type="non-terminal residue" evidence="1">
    <location>
        <position position="202"/>
    </location>
</feature>
<dbReference type="OrthoDB" id="10547163at2759"/>
<dbReference type="AlphaFoldDB" id="A0A812RRD9"/>
<dbReference type="EMBL" id="CAJNIZ010021558">
    <property type="protein sequence ID" value="CAE7453150.1"/>
    <property type="molecule type" value="Genomic_DNA"/>
</dbReference>
<protein>
    <submittedName>
        <fullName evidence="1">Uncharacterized protein</fullName>
    </submittedName>
</protein>
<comment type="caution">
    <text evidence="1">The sequence shown here is derived from an EMBL/GenBank/DDBJ whole genome shotgun (WGS) entry which is preliminary data.</text>
</comment>
<keyword evidence="2" id="KW-1185">Reference proteome</keyword>
<name>A0A812RRD9_SYMPI</name>
<gene>
    <name evidence="1" type="ORF">SPIL2461_LOCUS11104</name>
</gene>
<evidence type="ECO:0000313" key="2">
    <source>
        <dbReference type="Proteomes" id="UP000649617"/>
    </source>
</evidence>
<proteinExistence type="predicted"/>
<dbReference type="Proteomes" id="UP000649617">
    <property type="component" value="Unassembled WGS sequence"/>
</dbReference>
<feature type="non-terminal residue" evidence="1">
    <location>
        <position position="1"/>
    </location>
</feature>